<dbReference type="SUPFAM" id="SSF48557">
    <property type="entry name" value="L-aspartase-like"/>
    <property type="match status" value="1"/>
</dbReference>
<dbReference type="EC" id="4.3.1.3" evidence="2 9"/>
<dbReference type="GO" id="GO:0005737">
    <property type="term" value="C:cytoplasm"/>
    <property type="evidence" value="ECO:0007669"/>
    <property type="project" value="UniProtKB-SubCell"/>
</dbReference>
<dbReference type="FunFam" id="1.20.200.10:FF:000003">
    <property type="entry name" value="Histidine ammonia-lyase"/>
    <property type="match status" value="1"/>
</dbReference>
<dbReference type="NCBIfam" id="TIGR01225">
    <property type="entry name" value="hutH"/>
    <property type="match status" value="1"/>
</dbReference>
<sequence>MATTDRNSNDLLDSALDRLRLGERGWEDRPGQREMARLWSETMREGGTLVVEAPTGIGKSLAYLLPALLRRIRGSGPVIVSTCTKALQEQLIRRDVPLACRAIGAPLWAVTLKGRQNYLCRKRAEALLNQRALFAPEGVSEETMEALRSWTERTSTGALDELPGMGIELPPSLLAEIASDPLVCAGSSCEAASGCFAKRARRDALRADVVLVNHALLLSDPGLRATLLAEAGALVLDEAHHLAPPRPRRSRGGTDPGGGVLDPSCDRARGRPRPRPRALASRRRRFRAALARSGPGAAQPFGARRPPRLARLAFALARGCRRRGGARGGGGAPCGRVGGAGRGARPVARMDRDRARAPLRGRAGGEGGRVLPGPGRAPAAEAESPSRARGGGASADPLLGVRPHPPHVRHAQRGGGFRPVAGRPGSESRGRALGGAAFPVPARAPGALGGLGRQRSRRSRLLRAPRGSRRGARDAPAPQHPRAAHLLPDARPGRGAVRGPARARGDPALETDLGRIGRAARRRIPRGGRAGAPRDRLLLGRSRFPGGGARGAPDREAALLGAHGSASRGALRGDRGAGGRSLPRPGAARSDPSLPAGHRPAHPHRRGSRHGHRGGPAHEAGVVRKTIPVHAPLRAVRHFLERGASRARGSMVLPGSRAHRGRGLAGEGGRVPGVTAKVKAKERVAIGGTALRFEDLRSIASGATVTLSSDAAARVAPSRALIERVLKQGSTVYGVNTGFGQLKSVRVPTEEVEQLQLNLVRSHAAGSGPELEPRIVRLMLALRAHSLALGYSGVRLTLLEHLVRMIEAEILPIVPSRGSLGASGDLIPLAHLAMGVIGEGEVRVDGRVALASDLMRGNGMAPLQLQAKEGLALINGTQGMTSVGSLALIEAAEVLRAAHVACALSVEASRGSTKPFDPRVHAIRPHAGQRDSAAQLWGLLEGSGILASHQDCGKVQDPYSLRCAPQVLGASVDVFRRTRETVLTEVNSVSDNPLCFADTGEVISAGNFHGEPVALALDFLAIAMAEVGSISERRTFLLLDSRMSGLPPFLSPAAGLRSGLMIVQYLQAALVAENKMLAQPASVDSIPTSAGQEDHVSMGMHAAVKALALVRNVRRIVAAELLCAAQGIHLLHPLRSSERLMRAVQGLRKVVPPLDEDRRQDRDLAALDEWIASGAAADLAQVEPF</sequence>
<dbReference type="CDD" id="cd00332">
    <property type="entry name" value="PAL-HAL"/>
    <property type="match status" value="1"/>
</dbReference>
<gene>
    <name evidence="9 15" type="primary">hutH</name>
    <name evidence="15" type="ORF">E6K74_04285</name>
</gene>
<dbReference type="Gene3D" id="3.40.50.300">
    <property type="entry name" value="P-loop containing nucleotide triphosphate hydrolases"/>
    <property type="match status" value="1"/>
</dbReference>
<organism evidence="15 16">
    <name type="scientific">Eiseniibacteriota bacterium</name>
    <dbReference type="NCBI Taxonomy" id="2212470"/>
    <lineage>
        <taxon>Bacteria</taxon>
        <taxon>Candidatus Eiseniibacteriota</taxon>
    </lineage>
</organism>
<evidence type="ECO:0000256" key="10">
    <source>
        <dbReference type="RuleBase" id="RU003954"/>
    </source>
</evidence>
<dbReference type="AlphaFoldDB" id="A0A538SUK3"/>
<evidence type="ECO:0000313" key="16">
    <source>
        <dbReference type="Proteomes" id="UP000319829"/>
    </source>
</evidence>
<dbReference type="InterPro" id="IPR014013">
    <property type="entry name" value="Helic_SF1/SF2_ATP-bd_DinG/Rad3"/>
</dbReference>
<dbReference type="UniPathway" id="UPA00379">
    <property type="reaction ID" value="UER00549"/>
</dbReference>
<name>A0A538SUK3_UNCEI</name>
<proteinExistence type="inferred from homology"/>
<feature type="compositionally biased region" description="Basic and acidic residues" evidence="13">
    <location>
        <begin position="503"/>
        <end position="515"/>
    </location>
</feature>
<dbReference type="GO" id="GO:0003676">
    <property type="term" value="F:nucleic acid binding"/>
    <property type="evidence" value="ECO:0007669"/>
    <property type="project" value="InterPro"/>
</dbReference>
<dbReference type="InterPro" id="IPR022313">
    <property type="entry name" value="Phe/His_NH3-lyase_AS"/>
</dbReference>
<evidence type="ECO:0000313" key="15">
    <source>
        <dbReference type="EMBL" id="TMQ55068.1"/>
    </source>
</evidence>
<feature type="domain" description="Helicase ATP-binding" evidence="14">
    <location>
        <begin position="18"/>
        <end position="290"/>
    </location>
</feature>
<dbReference type="PROSITE" id="PS00488">
    <property type="entry name" value="PAL_HISTIDASE"/>
    <property type="match status" value="1"/>
</dbReference>
<feature type="compositionally biased region" description="Low complexity" evidence="13">
    <location>
        <begin position="288"/>
        <end position="305"/>
    </location>
</feature>
<keyword evidence="7 9" id="KW-0456">Lyase</keyword>
<keyword evidence="3" id="KW-0547">Nucleotide-binding</keyword>
<comment type="PTM">
    <text evidence="9">Contains an active site 4-methylidene-imidazol-5-one (MIO), which is formed autocatalytically by cyclization and dehydration of residues Ala-Ser-Gly.</text>
</comment>
<dbReference type="SUPFAM" id="SSF52540">
    <property type="entry name" value="P-loop containing nucleoside triphosphate hydrolases"/>
    <property type="match status" value="1"/>
</dbReference>
<dbReference type="InterPro" id="IPR008948">
    <property type="entry name" value="L-Aspartase-like"/>
</dbReference>
<dbReference type="InterPro" id="IPR011545">
    <property type="entry name" value="DEAD/DEAH_box_helicase_dom"/>
</dbReference>
<dbReference type="InterPro" id="IPR005921">
    <property type="entry name" value="HutH"/>
</dbReference>
<evidence type="ECO:0000256" key="1">
    <source>
        <dbReference type="ARBA" id="ARBA00005113"/>
    </source>
</evidence>
<feature type="compositionally biased region" description="Low complexity" evidence="13">
    <location>
        <begin position="371"/>
        <end position="388"/>
    </location>
</feature>
<dbReference type="Pfam" id="PF00221">
    <property type="entry name" value="Lyase_aromatic"/>
    <property type="match status" value="1"/>
</dbReference>
<comment type="subcellular location">
    <subcellularLocation>
        <location evidence="9 12">Cytoplasm</location>
    </subcellularLocation>
</comment>
<feature type="compositionally biased region" description="Basic residues" evidence="13">
    <location>
        <begin position="270"/>
        <end position="287"/>
    </location>
</feature>
<dbReference type="GO" id="GO:0004397">
    <property type="term" value="F:histidine ammonia-lyase activity"/>
    <property type="evidence" value="ECO:0007669"/>
    <property type="project" value="UniProtKB-UniRule"/>
</dbReference>
<evidence type="ECO:0000256" key="4">
    <source>
        <dbReference type="ARBA" id="ARBA00022801"/>
    </source>
</evidence>
<dbReference type="Gene3D" id="1.20.200.10">
    <property type="entry name" value="Fumarase/aspartase (Central domain)"/>
    <property type="match status" value="1"/>
</dbReference>
<feature type="modified residue" description="2,3-didehydroalanine (Ser)" evidence="9">
    <location>
        <position position="823"/>
    </location>
</feature>
<comment type="catalytic activity">
    <reaction evidence="8 9 11">
        <text>L-histidine = trans-urocanate + NH4(+)</text>
        <dbReference type="Rhea" id="RHEA:21232"/>
        <dbReference type="ChEBI" id="CHEBI:17771"/>
        <dbReference type="ChEBI" id="CHEBI:28938"/>
        <dbReference type="ChEBI" id="CHEBI:57595"/>
        <dbReference type="EC" id="4.3.1.3"/>
    </reaction>
</comment>
<dbReference type="GO" id="GO:0016787">
    <property type="term" value="F:hydrolase activity"/>
    <property type="evidence" value="ECO:0007669"/>
    <property type="project" value="UniProtKB-KW"/>
</dbReference>
<evidence type="ECO:0000259" key="14">
    <source>
        <dbReference type="PROSITE" id="PS51193"/>
    </source>
</evidence>
<feature type="compositionally biased region" description="Low complexity" evidence="13">
    <location>
        <begin position="489"/>
        <end position="502"/>
    </location>
</feature>
<evidence type="ECO:0000256" key="7">
    <source>
        <dbReference type="ARBA" id="ARBA00023239"/>
    </source>
</evidence>
<evidence type="ECO:0000256" key="11">
    <source>
        <dbReference type="RuleBase" id="RU004479"/>
    </source>
</evidence>
<evidence type="ECO:0000256" key="9">
    <source>
        <dbReference type="HAMAP-Rule" id="MF_00229"/>
    </source>
</evidence>
<dbReference type="GO" id="GO:0019556">
    <property type="term" value="P:L-histidine catabolic process to glutamate and formamide"/>
    <property type="evidence" value="ECO:0007669"/>
    <property type="project" value="UniProtKB-UniPathway"/>
</dbReference>
<feature type="cross-link" description="5-imidazolinone (Ala-Gly)" evidence="9">
    <location>
        <begin position="822"/>
        <end position="824"/>
    </location>
</feature>
<protein>
    <recommendedName>
        <fullName evidence="2 9">Histidine ammonia-lyase</fullName>
        <shortName evidence="9">Histidase</shortName>
        <ecNumber evidence="2 9">4.3.1.3</ecNumber>
    </recommendedName>
</protein>
<comment type="pathway">
    <text evidence="1 9 11">Amino-acid degradation; L-histidine degradation into L-glutamate; N-formimidoyl-L-glutamate from L-histidine: step 1/3.</text>
</comment>
<evidence type="ECO:0000256" key="8">
    <source>
        <dbReference type="ARBA" id="ARBA00049269"/>
    </source>
</evidence>
<evidence type="ECO:0000256" key="3">
    <source>
        <dbReference type="ARBA" id="ARBA00022741"/>
    </source>
</evidence>
<dbReference type="Gene3D" id="1.10.275.10">
    <property type="entry name" value="Fumarase/aspartase (N-terminal domain)"/>
    <property type="match status" value="1"/>
</dbReference>
<dbReference type="FunFam" id="1.10.275.10:FF:000005">
    <property type="entry name" value="Histidine ammonia-lyase"/>
    <property type="match status" value="1"/>
</dbReference>
<evidence type="ECO:0000256" key="6">
    <source>
        <dbReference type="ARBA" id="ARBA00022840"/>
    </source>
</evidence>
<dbReference type="GO" id="GO:0019557">
    <property type="term" value="P:L-histidine catabolic process to glutamate and formate"/>
    <property type="evidence" value="ECO:0007669"/>
    <property type="project" value="UniProtKB-UniPathway"/>
</dbReference>
<feature type="region of interest" description="Disordered" evidence="13">
    <location>
        <begin position="240"/>
        <end position="305"/>
    </location>
</feature>
<feature type="compositionally biased region" description="Basic residues" evidence="13">
    <location>
        <begin position="454"/>
        <end position="470"/>
    </location>
</feature>
<comment type="caution">
    <text evidence="15">The sequence shown here is derived from an EMBL/GenBank/DDBJ whole genome shotgun (WGS) entry which is preliminary data.</text>
</comment>
<dbReference type="InterPro" id="IPR001106">
    <property type="entry name" value="Aromatic_Lyase"/>
</dbReference>
<feature type="compositionally biased region" description="Basic residues" evidence="13">
    <location>
        <begin position="599"/>
        <end position="615"/>
    </location>
</feature>
<keyword evidence="4" id="KW-0378">Hydrolase</keyword>
<dbReference type="Pfam" id="PF00270">
    <property type="entry name" value="DEAD"/>
    <property type="match status" value="1"/>
</dbReference>
<dbReference type="EMBL" id="VBOU01000043">
    <property type="protein sequence ID" value="TMQ55068.1"/>
    <property type="molecule type" value="Genomic_DNA"/>
</dbReference>
<dbReference type="InterPro" id="IPR027417">
    <property type="entry name" value="P-loop_NTPase"/>
</dbReference>
<feature type="region of interest" description="Disordered" evidence="13">
    <location>
        <begin position="354"/>
        <end position="626"/>
    </location>
</feature>
<evidence type="ECO:0000256" key="13">
    <source>
        <dbReference type="SAM" id="MobiDB-lite"/>
    </source>
</evidence>
<keyword evidence="6" id="KW-0067">ATP-binding</keyword>
<dbReference type="PANTHER" id="PTHR10362">
    <property type="entry name" value="HISTIDINE AMMONIA-LYASE"/>
    <property type="match status" value="1"/>
</dbReference>
<dbReference type="GO" id="GO:0005524">
    <property type="term" value="F:ATP binding"/>
    <property type="evidence" value="ECO:0007669"/>
    <property type="project" value="UniProtKB-KW"/>
</dbReference>
<comment type="similarity">
    <text evidence="9 10">Belongs to the PAL/histidase family.</text>
</comment>
<reference evidence="15 16" key="1">
    <citation type="journal article" date="2019" name="Nat. Microbiol.">
        <title>Mediterranean grassland soil C-N compound turnover is dependent on rainfall and depth, and is mediated by genomically divergent microorganisms.</title>
        <authorList>
            <person name="Diamond S."/>
            <person name="Andeer P.F."/>
            <person name="Li Z."/>
            <person name="Crits-Christoph A."/>
            <person name="Burstein D."/>
            <person name="Anantharaman K."/>
            <person name="Lane K.R."/>
            <person name="Thomas B.C."/>
            <person name="Pan C."/>
            <person name="Northen T.R."/>
            <person name="Banfield J.F."/>
        </authorList>
    </citation>
    <scope>NUCLEOTIDE SEQUENCE [LARGE SCALE GENOMIC DNA]</scope>
    <source>
        <strain evidence="15">WS_4</strain>
    </source>
</reference>
<accession>A0A538SUK3</accession>
<keyword evidence="9" id="KW-0963">Cytoplasm</keyword>
<keyword evidence="5 9" id="KW-0369">Histidine metabolism</keyword>
<dbReference type="HAMAP" id="MF_00229">
    <property type="entry name" value="His_ammonia_lyase"/>
    <property type="match status" value="1"/>
</dbReference>
<evidence type="ECO:0000256" key="5">
    <source>
        <dbReference type="ARBA" id="ARBA00022808"/>
    </source>
</evidence>
<evidence type="ECO:0000256" key="2">
    <source>
        <dbReference type="ARBA" id="ARBA00012994"/>
    </source>
</evidence>
<dbReference type="PROSITE" id="PS51193">
    <property type="entry name" value="HELICASE_ATP_BIND_2"/>
    <property type="match status" value="1"/>
</dbReference>
<dbReference type="Proteomes" id="UP000319829">
    <property type="component" value="Unassembled WGS sequence"/>
</dbReference>
<dbReference type="NCBIfam" id="NF006871">
    <property type="entry name" value="PRK09367.1"/>
    <property type="match status" value="1"/>
</dbReference>
<dbReference type="InterPro" id="IPR024083">
    <property type="entry name" value="Fumarase/histidase_N"/>
</dbReference>
<evidence type="ECO:0000256" key="12">
    <source>
        <dbReference type="RuleBase" id="RU004480"/>
    </source>
</evidence>